<proteinExistence type="predicted"/>
<evidence type="ECO:0000256" key="1">
    <source>
        <dbReference type="SAM" id="SignalP"/>
    </source>
</evidence>
<feature type="signal peptide" evidence="1">
    <location>
        <begin position="1"/>
        <end position="33"/>
    </location>
</feature>
<protein>
    <submittedName>
        <fullName evidence="2">Uncharacterized protein</fullName>
    </submittedName>
</protein>
<dbReference type="EMBL" id="BJNP01000007">
    <property type="protein sequence ID" value="GEC71388.1"/>
    <property type="molecule type" value="Genomic_DNA"/>
</dbReference>
<name>A0A4Y4AT26_9FLAO</name>
<evidence type="ECO:0000313" key="2">
    <source>
        <dbReference type="EMBL" id="GEC71388.1"/>
    </source>
</evidence>
<gene>
    <name evidence="2" type="ORF">FFL01_09270</name>
</gene>
<keyword evidence="1" id="KW-0732">Signal</keyword>
<organism evidence="2 3">
    <name type="scientific">Flavobacterium flevense</name>
    <dbReference type="NCBI Taxonomy" id="983"/>
    <lineage>
        <taxon>Bacteria</taxon>
        <taxon>Pseudomonadati</taxon>
        <taxon>Bacteroidota</taxon>
        <taxon>Flavobacteriia</taxon>
        <taxon>Flavobacteriales</taxon>
        <taxon>Flavobacteriaceae</taxon>
        <taxon>Flavobacterium</taxon>
    </lineage>
</organism>
<evidence type="ECO:0000313" key="3">
    <source>
        <dbReference type="Proteomes" id="UP000316775"/>
    </source>
</evidence>
<keyword evidence="3" id="KW-1185">Reference proteome</keyword>
<sequence length="294" mass="33738">MSAKENSNNFSTKITMKKLHLLALVFATFNCIAQSKTDKLTKPIIEEGKKLYQSEMASWYGTDIFLAKYPDKEKIGGYFSYSEKEKSKCVFFSKEASPKVIGTIIFDGSFDINKATTVLEERTFTANELDYYTLRENAKKALEKDTVIKSYNNSKLNLIPMISNGEKKVYILTGPNVNGVVLLGNDYLLNFDKNNNFISLKALHKNLIPIQYTKDQTEVETMHNHKEETGDFITATDICTLMLYEKFTNWKNHIVLSKNYASIWNCTTDELKVITSEAFTKMFEKTEKIKDEKN</sequence>
<accession>A0A4Y4AT26</accession>
<feature type="chain" id="PRO_5021292935" evidence="1">
    <location>
        <begin position="34"/>
        <end position="294"/>
    </location>
</feature>
<reference evidence="2 3" key="1">
    <citation type="submission" date="2019-06" db="EMBL/GenBank/DDBJ databases">
        <title>Whole genome shotgun sequence of Flavobacterium flevense NBRC 14960.</title>
        <authorList>
            <person name="Hosoyama A."/>
            <person name="Uohara A."/>
            <person name="Ohji S."/>
            <person name="Ichikawa N."/>
        </authorList>
    </citation>
    <scope>NUCLEOTIDE SEQUENCE [LARGE SCALE GENOMIC DNA]</scope>
    <source>
        <strain evidence="2 3">NBRC 14960</strain>
    </source>
</reference>
<dbReference type="AlphaFoldDB" id="A0A4Y4AT26"/>
<comment type="caution">
    <text evidence="2">The sequence shown here is derived from an EMBL/GenBank/DDBJ whole genome shotgun (WGS) entry which is preliminary data.</text>
</comment>
<dbReference type="Proteomes" id="UP000316775">
    <property type="component" value="Unassembled WGS sequence"/>
</dbReference>